<dbReference type="OrthoDB" id="10672764at2759"/>
<dbReference type="EMBL" id="JAGMUV010000016">
    <property type="protein sequence ID" value="KAH7132883.1"/>
    <property type="molecule type" value="Genomic_DNA"/>
</dbReference>
<evidence type="ECO:0000256" key="2">
    <source>
        <dbReference type="SAM" id="Phobius"/>
    </source>
</evidence>
<protein>
    <submittedName>
        <fullName evidence="3">Uncharacterized protein</fullName>
    </submittedName>
</protein>
<reference evidence="3" key="1">
    <citation type="journal article" date="2021" name="Nat. Commun.">
        <title>Genetic determinants of endophytism in the Arabidopsis root mycobiome.</title>
        <authorList>
            <person name="Mesny F."/>
            <person name="Miyauchi S."/>
            <person name="Thiergart T."/>
            <person name="Pickel B."/>
            <person name="Atanasova L."/>
            <person name="Karlsson M."/>
            <person name="Huettel B."/>
            <person name="Barry K.W."/>
            <person name="Haridas S."/>
            <person name="Chen C."/>
            <person name="Bauer D."/>
            <person name="Andreopoulos W."/>
            <person name="Pangilinan J."/>
            <person name="LaButti K."/>
            <person name="Riley R."/>
            <person name="Lipzen A."/>
            <person name="Clum A."/>
            <person name="Drula E."/>
            <person name="Henrissat B."/>
            <person name="Kohler A."/>
            <person name="Grigoriev I.V."/>
            <person name="Martin F.M."/>
            <person name="Hacquard S."/>
        </authorList>
    </citation>
    <scope>NUCLEOTIDE SEQUENCE</scope>
    <source>
        <strain evidence="3">MPI-CAGE-AT-0147</strain>
    </source>
</reference>
<proteinExistence type="predicted"/>
<evidence type="ECO:0000256" key="1">
    <source>
        <dbReference type="SAM" id="MobiDB-lite"/>
    </source>
</evidence>
<dbReference type="Proteomes" id="UP000738349">
    <property type="component" value="Unassembled WGS sequence"/>
</dbReference>
<keyword evidence="2" id="KW-0472">Membrane</keyword>
<feature type="transmembrane region" description="Helical" evidence="2">
    <location>
        <begin position="12"/>
        <end position="41"/>
    </location>
</feature>
<gene>
    <name evidence="3" type="ORF">EDB81DRAFT_120228</name>
</gene>
<evidence type="ECO:0000313" key="4">
    <source>
        <dbReference type="Proteomes" id="UP000738349"/>
    </source>
</evidence>
<organism evidence="3 4">
    <name type="scientific">Dactylonectria macrodidyma</name>
    <dbReference type="NCBI Taxonomy" id="307937"/>
    <lineage>
        <taxon>Eukaryota</taxon>
        <taxon>Fungi</taxon>
        <taxon>Dikarya</taxon>
        <taxon>Ascomycota</taxon>
        <taxon>Pezizomycotina</taxon>
        <taxon>Sordariomycetes</taxon>
        <taxon>Hypocreomycetidae</taxon>
        <taxon>Hypocreales</taxon>
        <taxon>Nectriaceae</taxon>
        <taxon>Dactylonectria</taxon>
    </lineage>
</organism>
<keyword evidence="4" id="KW-1185">Reference proteome</keyword>
<evidence type="ECO:0000313" key="3">
    <source>
        <dbReference type="EMBL" id="KAH7132883.1"/>
    </source>
</evidence>
<feature type="compositionally biased region" description="Basic residues" evidence="1">
    <location>
        <begin position="240"/>
        <end position="250"/>
    </location>
</feature>
<comment type="caution">
    <text evidence="3">The sequence shown here is derived from an EMBL/GenBank/DDBJ whole genome shotgun (WGS) entry which is preliminary data.</text>
</comment>
<feature type="transmembrane region" description="Helical" evidence="2">
    <location>
        <begin position="93"/>
        <end position="123"/>
    </location>
</feature>
<feature type="compositionally biased region" description="Low complexity" evidence="1">
    <location>
        <begin position="316"/>
        <end position="325"/>
    </location>
</feature>
<keyword evidence="2" id="KW-0812">Transmembrane</keyword>
<accession>A0A9P9E879</accession>
<dbReference type="AlphaFoldDB" id="A0A9P9E879"/>
<feature type="region of interest" description="Disordered" evidence="1">
    <location>
        <begin position="302"/>
        <end position="325"/>
    </location>
</feature>
<name>A0A9P9E879_9HYPO</name>
<sequence length="325" mass="37139">MGDSLYLHVSLAFLSFFLFFVCVCVCMCVWELVLVLVVWCFRCFSFFHPLHFLPWLLYPSPLISLFFLSFFILFSFFVFFFSCPFFLSLFHIFFPVFCLFFLSFFFILSLVLLSSFFFFIFFFHQKFCLHSSSLSCRPIPPSFVPVGALNNQASSTHHPASSISSPSTNKPPLKSPILVPYHPPHNSCKSVRQHKAVGIQRPAPWSIRMGAVRHGVHVVKPIRDRNSLRIFTVPIGRGDRRTHRQPRSRQKQLCASSQSRLGHHRRLAAISVCFMVLGAVANSCMLPRHSDPPLVGRQHELLSSRRAVPSSPIPEIPSRSATDSR</sequence>
<feature type="transmembrane region" description="Helical" evidence="2">
    <location>
        <begin position="62"/>
        <end position="87"/>
    </location>
</feature>
<keyword evidence="2" id="KW-1133">Transmembrane helix</keyword>
<feature type="region of interest" description="Disordered" evidence="1">
    <location>
        <begin position="238"/>
        <end position="259"/>
    </location>
</feature>